<keyword evidence="7 12" id="KW-0378">Hydrolase</keyword>
<feature type="chain" id="PRO_5037392544" evidence="11">
    <location>
        <begin position="19"/>
        <end position="302"/>
    </location>
</feature>
<keyword evidence="5" id="KW-0479">Metal-binding</keyword>
<comment type="subcellular location">
    <subcellularLocation>
        <location evidence="2">Secreted</location>
    </subcellularLocation>
</comment>
<dbReference type="GO" id="GO:0008270">
    <property type="term" value="F:zinc ion binding"/>
    <property type="evidence" value="ECO:0007669"/>
    <property type="project" value="InterPro"/>
</dbReference>
<evidence type="ECO:0000313" key="13">
    <source>
        <dbReference type="Proteomes" id="UP000680067"/>
    </source>
</evidence>
<dbReference type="Pfam" id="PF01752">
    <property type="entry name" value="Peptidase_M9"/>
    <property type="match status" value="1"/>
</dbReference>
<dbReference type="GO" id="GO:0006508">
    <property type="term" value="P:proteolysis"/>
    <property type="evidence" value="ECO:0007669"/>
    <property type="project" value="UniProtKB-KW"/>
</dbReference>
<evidence type="ECO:0000256" key="5">
    <source>
        <dbReference type="ARBA" id="ARBA00022723"/>
    </source>
</evidence>
<dbReference type="EMBL" id="JAGSPN010000001">
    <property type="protein sequence ID" value="MBR7780656.1"/>
    <property type="molecule type" value="Genomic_DNA"/>
</dbReference>
<dbReference type="AlphaFoldDB" id="A0A941I4M0"/>
<evidence type="ECO:0000256" key="2">
    <source>
        <dbReference type="ARBA" id="ARBA00004613"/>
    </source>
</evidence>
<proteinExistence type="predicted"/>
<keyword evidence="3" id="KW-0964">Secreted</keyword>
<gene>
    <name evidence="12" type="ORF">KDM89_00760</name>
</gene>
<organism evidence="12 13">
    <name type="scientific">Undibacterium luofuense</name>
    <dbReference type="NCBI Taxonomy" id="2828733"/>
    <lineage>
        <taxon>Bacteria</taxon>
        <taxon>Pseudomonadati</taxon>
        <taxon>Pseudomonadota</taxon>
        <taxon>Betaproteobacteria</taxon>
        <taxon>Burkholderiales</taxon>
        <taxon>Oxalobacteraceae</taxon>
        <taxon>Undibacterium</taxon>
    </lineage>
</organism>
<dbReference type="PANTHER" id="PTHR13062:SF9">
    <property type="entry name" value="MICROBIAL COLLAGENASE"/>
    <property type="match status" value="1"/>
</dbReference>
<sequence length="302" mass="33792">MKSTFWLLLGFSSLTAMAHAAGTPVVKDASLPPAKKVLSHVYPCSKTLVLRSQALAREQEKEACAMLGKVEQRFHSLFNTQGKPVAHDNNTSLRMNIYAGRDDFVKYAGSHFDMPVDNGGMYLEGLPDVKGNQAEFVAYQRKDGSIHNLSHEFTHYLDGRFNIHGDFCAGLHDSHDAPENCPKPAPDTPYLIWWTEGIAEYVAHGDNNERAVKAASQKTYSMSQLFDTGYLKNGGTDRVYIWGYLGARYMMEKQRDKVEQLLSFTRKGDMPRAQALMRQWGTSMDADFAAWLDALKPAEAAK</sequence>
<evidence type="ECO:0000256" key="7">
    <source>
        <dbReference type="ARBA" id="ARBA00022801"/>
    </source>
</evidence>
<dbReference type="EC" id="3.4.24.3" evidence="12"/>
<dbReference type="Gene3D" id="1.10.390.20">
    <property type="match status" value="1"/>
</dbReference>
<comment type="caution">
    <text evidence="12">The sequence shown here is derived from an EMBL/GenBank/DDBJ whole genome shotgun (WGS) entry which is preliminary data.</text>
</comment>
<comment type="cofactor">
    <cofactor evidence="1">
        <name>Zn(2+)</name>
        <dbReference type="ChEBI" id="CHEBI:29105"/>
    </cofactor>
</comment>
<dbReference type="InterPro" id="IPR002169">
    <property type="entry name" value="Peptidase_M9A/M9B"/>
</dbReference>
<evidence type="ECO:0000256" key="4">
    <source>
        <dbReference type="ARBA" id="ARBA00022670"/>
    </source>
</evidence>
<evidence type="ECO:0000256" key="8">
    <source>
        <dbReference type="ARBA" id="ARBA00022833"/>
    </source>
</evidence>
<feature type="signal peptide" evidence="11">
    <location>
        <begin position="1"/>
        <end position="18"/>
    </location>
</feature>
<keyword evidence="8" id="KW-0862">Zinc</keyword>
<dbReference type="GO" id="GO:0005576">
    <property type="term" value="C:extracellular region"/>
    <property type="evidence" value="ECO:0007669"/>
    <property type="project" value="UniProtKB-SubCell"/>
</dbReference>
<evidence type="ECO:0000256" key="1">
    <source>
        <dbReference type="ARBA" id="ARBA00001947"/>
    </source>
</evidence>
<evidence type="ECO:0000256" key="10">
    <source>
        <dbReference type="PIRSR" id="PIRSR602169-1"/>
    </source>
</evidence>
<keyword evidence="4" id="KW-0645">Protease</keyword>
<evidence type="ECO:0000256" key="11">
    <source>
        <dbReference type="SAM" id="SignalP"/>
    </source>
</evidence>
<protein>
    <submittedName>
        <fullName evidence="12">Collagenase</fullName>
        <ecNumber evidence="12">3.4.24.3</ecNumber>
    </submittedName>
</protein>
<keyword evidence="9" id="KW-0482">Metalloprotease</keyword>
<dbReference type="GO" id="GO:0004222">
    <property type="term" value="F:metalloendopeptidase activity"/>
    <property type="evidence" value="ECO:0007669"/>
    <property type="project" value="UniProtKB-EC"/>
</dbReference>
<reference evidence="12" key="1">
    <citation type="submission" date="2021-04" db="EMBL/GenBank/DDBJ databases">
        <title>novel species isolated from subtropical streams in China.</title>
        <authorList>
            <person name="Lu H."/>
        </authorList>
    </citation>
    <scope>NUCLEOTIDE SEQUENCE</scope>
    <source>
        <strain evidence="12">LFS511W</strain>
    </source>
</reference>
<evidence type="ECO:0000256" key="9">
    <source>
        <dbReference type="ARBA" id="ARBA00023049"/>
    </source>
</evidence>
<keyword evidence="13" id="KW-1185">Reference proteome</keyword>
<keyword evidence="6 11" id="KW-0732">Signal</keyword>
<evidence type="ECO:0000313" key="12">
    <source>
        <dbReference type="EMBL" id="MBR7780656.1"/>
    </source>
</evidence>
<dbReference type="PANTHER" id="PTHR13062">
    <property type="entry name" value="COLLAGENASE"/>
    <property type="match status" value="1"/>
</dbReference>
<dbReference type="PRINTS" id="PR00931">
    <property type="entry name" value="MICOLLPTASE"/>
</dbReference>
<dbReference type="Gene3D" id="3.40.30.160">
    <property type="entry name" value="Collagenase ColT, N-terminal domain"/>
    <property type="match status" value="1"/>
</dbReference>
<dbReference type="Proteomes" id="UP000680067">
    <property type="component" value="Unassembled WGS sequence"/>
</dbReference>
<feature type="active site" evidence="10">
    <location>
        <position position="152"/>
    </location>
</feature>
<evidence type="ECO:0000256" key="3">
    <source>
        <dbReference type="ARBA" id="ARBA00022525"/>
    </source>
</evidence>
<evidence type="ECO:0000256" key="6">
    <source>
        <dbReference type="ARBA" id="ARBA00022729"/>
    </source>
</evidence>
<accession>A0A941I4M0</accession>
<dbReference type="RefSeq" id="WP_212686051.1">
    <property type="nucleotide sequence ID" value="NZ_JAGSPN010000001.1"/>
</dbReference>
<name>A0A941I4M0_9BURK</name>